<comment type="caution">
    <text evidence="4">The sequence shown here is derived from an EMBL/GenBank/DDBJ whole genome shotgun (WGS) entry which is preliminary data.</text>
</comment>
<feature type="transmembrane region" description="Helical" evidence="3">
    <location>
        <begin position="135"/>
        <end position="154"/>
    </location>
</feature>
<dbReference type="PANTHER" id="PTHR12822:SF3">
    <property type="entry name" value="PROTEIN YIPF2"/>
    <property type="match status" value="1"/>
</dbReference>
<dbReference type="GO" id="GO:0016192">
    <property type="term" value="P:vesicle-mediated transport"/>
    <property type="evidence" value="ECO:0007669"/>
    <property type="project" value="InterPro"/>
</dbReference>
<evidence type="ECO:0008006" key="6">
    <source>
        <dbReference type="Google" id="ProtNLM"/>
    </source>
</evidence>
<evidence type="ECO:0000313" key="5">
    <source>
        <dbReference type="Proteomes" id="UP000269221"/>
    </source>
</evidence>
<dbReference type="EMBL" id="QRBI01000205">
    <property type="protein sequence ID" value="RMB93797.1"/>
    <property type="molecule type" value="Genomic_DNA"/>
</dbReference>
<dbReference type="GO" id="GO:0031267">
    <property type="term" value="F:small GTPase binding"/>
    <property type="evidence" value="ECO:0007669"/>
    <property type="project" value="InterPro"/>
</dbReference>
<keyword evidence="3" id="KW-0472">Membrane</keyword>
<dbReference type="AlphaFoldDB" id="A0A3M0IYI1"/>
<sequence>MDEPRPHDLQEAPEPLSGASVTVPVPEPPEDGDDADTAELLPGQRQPRGFWTFEYYQTFFDVDTRQVLERIKASVLPVPGKNFVRHRLRNNPDLYVPVAVTLVFSYAGLVPLGLWGGLRWARGGSGGSFSLLQTLSAYGYSLATLVPAAVLWALPVPWLRWAVLAVLAVPPALALAVTFWPPLRAGGAALGCCTRCWRWAARYPQNVPQMYPKMYPKCTWGREMDPKMYLGKGTEPQMYLGKGIDPPNVPGEGSESPECAAGGGK</sequence>
<dbReference type="InterPro" id="IPR039765">
    <property type="entry name" value="Yip5/YIPF1/YIPF2"/>
</dbReference>
<accession>A0A3M0IYI1</accession>
<dbReference type="GO" id="GO:0005794">
    <property type="term" value="C:Golgi apparatus"/>
    <property type="evidence" value="ECO:0007669"/>
    <property type="project" value="UniProtKB-SubCell"/>
</dbReference>
<keyword evidence="3" id="KW-1133">Transmembrane helix</keyword>
<feature type="region of interest" description="Disordered" evidence="2">
    <location>
        <begin position="1"/>
        <end position="41"/>
    </location>
</feature>
<dbReference type="Proteomes" id="UP000269221">
    <property type="component" value="Unassembled WGS sequence"/>
</dbReference>
<feature type="transmembrane region" description="Helical" evidence="3">
    <location>
        <begin position="94"/>
        <end position="115"/>
    </location>
</feature>
<proteinExistence type="predicted"/>
<gene>
    <name evidence="4" type="ORF">DUI87_29789</name>
</gene>
<dbReference type="OrthoDB" id="10256463at2759"/>
<comment type="subcellular location">
    <subcellularLocation>
        <location evidence="1">Golgi apparatus</location>
        <location evidence="1">cis-Golgi network membrane</location>
        <topology evidence="1">Multi-pass membrane protein</topology>
    </subcellularLocation>
</comment>
<feature type="transmembrane region" description="Helical" evidence="3">
    <location>
        <begin position="161"/>
        <end position="183"/>
    </location>
</feature>
<keyword evidence="5" id="KW-1185">Reference proteome</keyword>
<evidence type="ECO:0000256" key="1">
    <source>
        <dbReference type="ARBA" id="ARBA00004257"/>
    </source>
</evidence>
<name>A0A3M0IYI1_HIRRU</name>
<reference evidence="4 5" key="1">
    <citation type="submission" date="2018-07" db="EMBL/GenBank/DDBJ databases">
        <title>A high quality draft genome assembly of the barn swallow (H. rustica rustica).</title>
        <authorList>
            <person name="Formenti G."/>
            <person name="Chiara M."/>
            <person name="Poveda L."/>
            <person name="Francoijs K.-J."/>
            <person name="Bonisoli-Alquati A."/>
            <person name="Canova L."/>
            <person name="Gianfranceschi L."/>
            <person name="Horner D.S."/>
            <person name="Saino N."/>
        </authorList>
    </citation>
    <scope>NUCLEOTIDE SEQUENCE [LARGE SCALE GENOMIC DNA]</scope>
    <source>
        <strain evidence="4">Chelidonia</strain>
        <tissue evidence="4">Blood</tissue>
    </source>
</reference>
<evidence type="ECO:0000256" key="3">
    <source>
        <dbReference type="SAM" id="Phobius"/>
    </source>
</evidence>
<protein>
    <recommendedName>
        <fullName evidence="6">Protein YIPF</fullName>
    </recommendedName>
</protein>
<feature type="region of interest" description="Disordered" evidence="2">
    <location>
        <begin position="239"/>
        <end position="265"/>
    </location>
</feature>
<organism evidence="4 5">
    <name type="scientific">Hirundo rustica rustica</name>
    <dbReference type="NCBI Taxonomy" id="333673"/>
    <lineage>
        <taxon>Eukaryota</taxon>
        <taxon>Metazoa</taxon>
        <taxon>Chordata</taxon>
        <taxon>Craniata</taxon>
        <taxon>Vertebrata</taxon>
        <taxon>Euteleostomi</taxon>
        <taxon>Archelosauria</taxon>
        <taxon>Archosauria</taxon>
        <taxon>Dinosauria</taxon>
        <taxon>Saurischia</taxon>
        <taxon>Theropoda</taxon>
        <taxon>Coelurosauria</taxon>
        <taxon>Aves</taxon>
        <taxon>Neognathae</taxon>
        <taxon>Neoaves</taxon>
        <taxon>Telluraves</taxon>
        <taxon>Australaves</taxon>
        <taxon>Passeriformes</taxon>
        <taxon>Sylvioidea</taxon>
        <taxon>Hirundinidae</taxon>
        <taxon>Hirundo</taxon>
    </lineage>
</organism>
<feature type="compositionally biased region" description="Acidic residues" evidence="2">
    <location>
        <begin position="28"/>
        <end position="37"/>
    </location>
</feature>
<evidence type="ECO:0000256" key="2">
    <source>
        <dbReference type="SAM" id="MobiDB-lite"/>
    </source>
</evidence>
<dbReference type="STRING" id="333673.A0A3M0IYI1"/>
<dbReference type="PANTHER" id="PTHR12822">
    <property type="entry name" value="PROTEIN YIPF"/>
    <property type="match status" value="1"/>
</dbReference>
<evidence type="ECO:0000313" key="4">
    <source>
        <dbReference type="EMBL" id="RMB93797.1"/>
    </source>
</evidence>
<feature type="compositionally biased region" description="Basic and acidic residues" evidence="2">
    <location>
        <begin position="1"/>
        <end position="10"/>
    </location>
</feature>
<keyword evidence="3" id="KW-0812">Transmembrane</keyword>